<gene>
    <name evidence="1" type="ORF">BDM02DRAFT_3107376</name>
</gene>
<dbReference type="Proteomes" id="UP000886501">
    <property type="component" value="Unassembled WGS sequence"/>
</dbReference>
<comment type="caution">
    <text evidence="1">The sequence shown here is derived from an EMBL/GenBank/DDBJ whole genome shotgun (WGS) entry which is preliminary data.</text>
</comment>
<keyword evidence="2" id="KW-1185">Reference proteome</keyword>
<accession>A0ACB6ZUL7</accession>
<organism evidence="1 2">
    <name type="scientific">Thelephora ganbajun</name>
    <name type="common">Ganba fungus</name>
    <dbReference type="NCBI Taxonomy" id="370292"/>
    <lineage>
        <taxon>Eukaryota</taxon>
        <taxon>Fungi</taxon>
        <taxon>Dikarya</taxon>
        <taxon>Basidiomycota</taxon>
        <taxon>Agaricomycotina</taxon>
        <taxon>Agaricomycetes</taxon>
        <taxon>Thelephorales</taxon>
        <taxon>Thelephoraceae</taxon>
        <taxon>Thelephora</taxon>
    </lineage>
</organism>
<proteinExistence type="predicted"/>
<evidence type="ECO:0000313" key="2">
    <source>
        <dbReference type="Proteomes" id="UP000886501"/>
    </source>
</evidence>
<protein>
    <submittedName>
        <fullName evidence="1">Uncharacterized protein</fullName>
    </submittedName>
</protein>
<reference evidence="1" key="1">
    <citation type="submission" date="2019-10" db="EMBL/GenBank/DDBJ databases">
        <authorList>
            <consortium name="DOE Joint Genome Institute"/>
            <person name="Kuo A."/>
            <person name="Miyauchi S."/>
            <person name="Kiss E."/>
            <person name="Drula E."/>
            <person name="Kohler A."/>
            <person name="Sanchez-Garcia M."/>
            <person name="Andreopoulos B."/>
            <person name="Barry K.W."/>
            <person name="Bonito G."/>
            <person name="Buee M."/>
            <person name="Carver A."/>
            <person name="Chen C."/>
            <person name="Cichocki N."/>
            <person name="Clum A."/>
            <person name="Culley D."/>
            <person name="Crous P.W."/>
            <person name="Fauchery L."/>
            <person name="Girlanda M."/>
            <person name="Hayes R."/>
            <person name="Keri Z."/>
            <person name="Labutti K."/>
            <person name="Lipzen A."/>
            <person name="Lombard V."/>
            <person name="Magnuson J."/>
            <person name="Maillard F."/>
            <person name="Morin E."/>
            <person name="Murat C."/>
            <person name="Nolan M."/>
            <person name="Ohm R."/>
            <person name="Pangilinan J."/>
            <person name="Pereira M."/>
            <person name="Perotto S."/>
            <person name="Peter M."/>
            <person name="Riley R."/>
            <person name="Sitrit Y."/>
            <person name="Stielow B."/>
            <person name="Szollosi G."/>
            <person name="Zifcakova L."/>
            <person name="Stursova M."/>
            <person name="Spatafora J.W."/>
            <person name="Tedersoo L."/>
            <person name="Vaario L.-M."/>
            <person name="Yamada A."/>
            <person name="Yan M."/>
            <person name="Wang P."/>
            <person name="Xu J."/>
            <person name="Bruns T."/>
            <person name="Baldrian P."/>
            <person name="Vilgalys R."/>
            <person name="Henrissat B."/>
            <person name="Grigoriev I.V."/>
            <person name="Hibbett D."/>
            <person name="Nagy L.G."/>
            <person name="Martin F.M."/>
        </authorList>
    </citation>
    <scope>NUCLEOTIDE SEQUENCE</scope>
    <source>
        <strain evidence="1">P2</strain>
    </source>
</reference>
<sequence length="192" mass="21052">MLTSTNMNPFAEWNTRSPDSSPSIFGALPSIPIAPTLPVFISDSLVLRFSANNDVLNCVLLGPQNRTLFSISSSGSRTSFRNVENAVFAVVDFAPHATVEVQGFTPHQRVRDWLRLTSDQSSRGLVLGNDVCFWRPMGHHIVLVSQDNTVLGRITRSADTTALEITRPAVLSNLLYPCIVSATLFLSGRHID</sequence>
<evidence type="ECO:0000313" key="1">
    <source>
        <dbReference type="EMBL" id="KAF9653500.1"/>
    </source>
</evidence>
<dbReference type="EMBL" id="MU117963">
    <property type="protein sequence ID" value="KAF9653500.1"/>
    <property type="molecule type" value="Genomic_DNA"/>
</dbReference>
<name>A0ACB6ZUL7_THEGA</name>
<reference evidence="1" key="2">
    <citation type="journal article" date="2020" name="Nat. Commun.">
        <title>Large-scale genome sequencing of mycorrhizal fungi provides insights into the early evolution of symbiotic traits.</title>
        <authorList>
            <person name="Miyauchi S."/>
            <person name="Kiss E."/>
            <person name="Kuo A."/>
            <person name="Drula E."/>
            <person name="Kohler A."/>
            <person name="Sanchez-Garcia M."/>
            <person name="Morin E."/>
            <person name="Andreopoulos B."/>
            <person name="Barry K.W."/>
            <person name="Bonito G."/>
            <person name="Buee M."/>
            <person name="Carver A."/>
            <person name="Chen C."/>
            <person name="Cichocki N."/>
            <person name="Clum A."/>
            <person name="Culley D."/>
            <person name="Crous P.W."/>
            <person name="Fauchery L."/>
            <person name="Girlanda M."/>
            <person name="Hayes R.D."/>
            <person name="Keri Z."/>
            <person name="LaButti K."/>
            <person name="Lipzen A."/>
            <person name="Lombard V."/>
            <person name="Magnuson J."/>
            <person name="Maillard F."/>
            <person name="Murat C."/>
            <person name="Nolan M."/>
            <person name="Ohm R.A."/>
            <person name="Pangilinan J."/>
            <person name="Pereira M.F."/>
            <person name="Perotto S."/>
            <person name="Peter M."/>
            <person name="Pfister S."/>
            <person name="Riley R."/>
            <person name="Sitrit Y."/>
            <person name="Stielow J.B."/>
            <person name="Szollosi G."/>
            <person name="Zifcakova L."/>
            <person name="Stursova M."/>
            <person name="Spatafora J.W."/>
            <person name="Tedersoo L."/>
            <person name="Vaario L.M."/>
            <person name="Yamada A."/>
            <person name="Yan M."/>
            <person name="Wang P."/>
            <person name="Xu J."/>
            <person name="Bruns T."/>
            <person name="Baldrian P."/>
            <person name="Vilgalys R."/>
            <person name="Dunand C."/>
            <person name="Henrissat B."/>
            <person name="Grigoriev I.V."/>
            <person name="Hibbett D."/>
            <person name="Nagy L.G."/>
            <person name="Martin F.M."/>
        </authorList>
    </citation>
    <scope>NUCLEOTIDE SEQUENCE</scope>
    <source>
        <strain evidence="1">P2</strain>
    </source>
</reference>